<evidence type="ECO:0000313" key="2">
    <source>
        <dbReference type="Proteomes" id="UP000828390"/>
    </source>
</evidence>
<name>A0A9D4L6X0_DREPO</name>
<accession>A0A9D4L6X0</accession>
<keyword evidence="2" id="KW-1185">Reference proteome</keyword>
<sequence>MSNKQLNNLIVQLQNDHTVISFVNTQIETTQHRLENLSSKGIEVQSYYDKLKSSALLVVSGVTVTLHREPAPKVQVVGTLRQVCKRGQLRT</sequence>
<protein>
    <submittedName>
        <fullName evidence="1">Uncharacterized protein</fullName>
    </submittedName>
</protein>
<dbReference type="EMBL" id="JAIWYP010000003">
    <property type="protein sequence ID" value="KAH3851561.1"/>
    <property type="molecule type" value="Genomic_DNA"/>
</dbReference>
<reference evidence="1" key="2">
    <citation type="submission" date="2020-11" db="EMBL/GenBank/DDBJ databases">
        <authorList>
            <person name="McCartney M.A."/>
            <person name="Auch B."/>
            <person name="Kono T."/>
            <person name="Mallez S."/>
            <person name="Becker A."/>
            <person name="Gohl D.M."/>
            <person name="Silverstein K.A.T."/>
            <person name="Koren S."/>
            <person name="Bechman K.B."/>
            <person name="Herman A."/>
            <person name="Abrahante J.E."/>
            <person name="Garbe J."/>
        </authorList>
    </citation>
    <scope>NUCLEOTIDE SEQUENCE</scope>
    <source>
        <strain evidence="1">Duluth1</strain>
        <tissue evidence="1">Whole animal</tissue>
    </source>
</reference>
<dbReference type="AlphaFoldDB" id="A0A9D4L6X0"/>
<proteinExistence type="predicted"/>
<reference evidence="1" key="1">
    <citation type="journal article" date="2019" name="bioRxiv">
        <title>The Genome of the Zebra Mussel, Dreissena polymorpha: A Resource for Invasive Species Research.</title>
        <authorList>
            <person name="McCartney M.A."/>
            <person name="Auch B."/>
            <person name="Kono T."/>
            <person name="Mallez S."/>
            <person name="Zhang Y."/>
            <person name="Obille A."/>
            <person name="Becker A."/>
            <person name="Abrahante J.E."/>
            <person name="Garbe J."/>
            <person name="Badalamenti J.P."/>
            <person name="Herman A."/>
            <person name="Mangelson H."/>
            <person name="Liachko I."/>
            <person name="Sullivan S."/>
            <person name="Sone E.D."/>
            <person name="Koren S."/>
            <person name="Silverstein K.A.T."/>
            <person name="Beckman K.B."/>
            <person name="Gohl D.M."/>
        </authorList>
    </citation>
    <scope>NUCLEOTIDE SEQUENCE</scope>
    <source>
        <strain evidence="1">Duluth1</strain>
        <tissue evidence="1">Whole animal</tissue>
    </source>
</reference>
<gene>
    <name evidence="1" type="ORF">DPMN_094043</name>
</gene>
<comment type="caution">
    <text evidence="1">The sequence shown here is derived from an EMBL/GenBank/DDBJ whole genome shotgun (WGS) entry which is preliminary data.</text>
</comment>
<dbReference type="Proteomes" id="UP000828390">
    <property type="component" value="Unassembled WGS sequence"/>
</dbReference>
<organism evidence="1 2">
    <name type="scientific">Dreissena polymorpha</name>
    <name type="common">Zebra mussel</name>
    <name type="synonym">Mytilus polymorpha</name>
    <dbReference type="NCBI Taxonomy" id="45954"/>
    <lineage>
        <taxon>Eukaryota</taxon>
        <taxon>Metazoa</taxon>
        <taxon>Spiralia</taxon>
        <taxon>Lophotrochozoa</taxon>
        <taxon>Mollusca</taxon>
        <taxon>Bivalvia</taxon>
        <taxon>Autobranchia</taxon>
        <taxon>Heteroconchia</taxon>
        <taxon>Euheterodonta</taxon>
        <taxon>Imparidentia</taxon>
        <taxon>Neoheterodontei</taxon>
        <taxon>Myida</taxon>
        <taxon>Dreissenoidea</taxon>
        <taxon>Dreissenidae</taxon>
        <taxon>Dreissena</taxon>
    </lineage>
</organism>
<evidence type="ECO:0000313" key="1">
    <source>
        <dbReference type="EMBL" id="KAH3851561.1"/>
    </source>
</evidence>